<reference evidence="2 3" key="1">
    <citation type="journal article" date="2010" name="Stand. Genomic Sci.">
        <title>Non-contiguous finished genome sequence of Aminomonas paucivorans type strain (GLU-3).</title>
        <authorList>
            <person name="Pitluck S."/>
            <person name="Yasawong M."/>
            <person name="Held B."/>
            <person name="Lapidus A."/>
            <person name="Nolan M."/>
            <person name="Copeland A."/>
            <person name="Lucas S."/>
            <person name="Del Rio T.G."/>
            <person name="Tice H."/>
            <person name="Cheng J.F."/>
            <person name="Chertkov O."/>
            <person name="Goodwin L."/>
            <person name="Tapia R."/>
            <person name="Han C."/>
            <person name="Liolios K."/>
            <person name="Ivanova N."/>
            <person name="Mavromatis K."/>
            <person name="Ovchinnikova G."/>
            <person name="Pati A."/>
            <person name="Chen A."/>
            <person name="Palaniappan K."/>
            <person name="Land M."/>
            <person name="Hauser L."/>
            <person name="Chang Y.J."/>
            <person name="Jeffries C.D."/>
            <person name="Pukall R."/>
            <person name="Spring S."/>
            <person name="Rohde M."/>
            <person name="Sikorski J."/>
            <person name="Goker M."/>
            <person name="Woyke T."/>
            <person name="Bristow J."/>
            <person name="Eisen J.A."/>
            <person name="Markowitz V."/>
            <person name="Hugenholtz P."/>
            <person name="Kyrpides N.C."/>
            <person name="Klenk H.P."/>
        </authorList>
    </citation>
    <scope>NUCLEOTIDE SEQUENCE [LARGE SCALE GENOMIC DNA]</scope>
    <source>
        <strain evidence="2 3">DSM 12260</strain>
    </source>
</reference>
<dbReference type="HOGENOM" id="CLU_119426_1_0_0"/>
<feature type="domain" description="Fluoroacetyl-CoA-specific thioesterase-like" evidence="1">
    <location>
        <begin position="20"/>
        <end position="122"/>
    </location>
</feature>
<dbReference type="InterPro" id="IPR054485">
    <property type="entry name" value="FlK-like_dom"/>
</dbReference>
<dbReference type="PaxDb" id="584708-Apau_0965"/>
<accession>E3CWE0</accession>
<evidence type="ECO:0000259" key="1">
    <source>
        <dbReference type="Pfam" id="PF22636"/>
    </source>
</evidence>
<dbReference type="PANTHER" id="PTHR36934">
    <property type="entry name" value="BLR0278 PROTEIN"/>
    <property type="match status" value="1"/>
</dbReference>
<dbReference type="Pfam" id="PF22636">
    <property type="entry name" value="FlK"/>
    <property type="match status" value="1"/>
</dbReference>
<dbReference type="eggNOG" id="COG5496">
    <property type="taxonomic scope" value="Bacteria"/>
</dbReference>
<dbReference type="PANTHER" id="PTHR36934:SF1">
    <property type="entry name" value="THIOESTERASE DOMAIN-CONTAINING PROTEIN"/>
    <property type="match status" value="1"/>
</dbReference>
<dbReference type="Gene3D" id="3.10.129.10">
    <property type="entry name" value="Hotdog Thioesterase"/>
    <property type="match status" value="1"/>
</dbReference>
<sequence length="137" mass="14941">MLDLQKRFKLGTIKRLVHQVGVEDTVGNKSVALDEFLSTSACLETMVRLAVEMVDPGLPEGVISVGVRSEILQQAPALLGNEVIFHLSLDRVEGNRLGFSLRVSDRHGTIATGNHERAVVSAALLAERAEKRTKEVL</sequence>
<keyword evidence="3" id="KW-1185">Reference proteome</keyword>
<dbReference type="EMBL" id="CM001022">
    <property type="protein sequence ID" value="EFQ23392.1"/>
    <property type="molecule type" value="Genomic_DNA"/>
</dbReference>
<dbReference type="RefSeq" id="WP_006300573.1">
    <property type="nucleotide sequence ID" value="NZ_CM001022.1"/>
</dbReference>
<name>E3CWE0_9BACT</name>
<organism evidence="2 3">
    <name type="scientific">Aminomonas paucivorans DSM 12260</name>
    <dbReference type="NCBI Taxonomy" id="584708"/>
    <lineage>
        <taxon>Bacteria</taxon>
        <taxon>Thermotogati</taxon>
        <taxon>Synergistota</taxon>
        <taxon>Synergistia</taxon>
        <taxon>Synergistales</taxon>
        <taxon>Synergistaceae</taxon>
        <taxon>Aminomonas</taxon>
    </lineage>
</organism>
<dbReference type="InterPro" id="IPR025540">
    <property type="entry name" value="FlK"/>
</dbReference>
<proteinExistence type="predicted"/>
<dbReference type="STRING" id="584708.Apau_0965"/>
<dbReference type="Proteomes" id="UP000005096">
    <property type="component" value="Chromosome"/>
</dbReference>
<evidence type="ECO:0000313" key="3">
    <source>
        <dbReference type="Proteomes" id="UP000005096"/>
    </source>
</evidence>
<evidence type="ECO:0000313" key="2">
    <source>
        <dbReference type="EMBL" id="EFQ23392.1"/>
    </source>
</evidence>
<dbReference type="AlphaFoldDB" id="E3CWE0"/>
<protein>
    <recommendedName>
        <fullName evidence="1">Fluoroacetyl-CoA-specific thioesterase-like domain-containing protein</fullName>
    </recommendedName>
</protein>
<gene>
    <name evidence="2" type="ORF">Apau_0965</name>
</gene>
<dbReference type="SUPFAM" id="SSF54637">
    <property type="entry name" value="Thioesterase/thiol ester dehydrase-isomerase"/>
    <property type="match status" value="1"/>
</dbReference>
<dbReference type="InterPro" id="IPR029069">
    <property type="entry name" value="HotDog_dom_sf"/>
</dbReference>